<evidence type="ECO:0000256" key="1">
    <source>
        <dbReference type="SAM" id="SignalP"/>
    </source>
</evidence>
<keyword evidence="1" id="KW-0732">Signal</keyword>
<name>A0A0V0QNR4_PSEPJ</name>
<feature type="signal peptide" evidence="1">
    <location>
        <begin position="1"/>
        <end position="23"/>
    </location>
</feature>
<evidence type="ECO:0000313" key="3">
    <source>
        <dbReference type="Proteomes" id="UP000054937"/>
    </source>
</evidence>
<dbReference type="Proteomes" id="UP000054937">
    <property type="component" value="Unassembled WGS sequence"/>
</dbReference>
<dbReference type="InterPro" id="IPR046350">
    <property type="entry name" value="Cystatin_sf"/>
</dbReference>
<sequence>MFKNNFLLGQLLIILTTFLLTQSIFHKHTKNQEEVMQSEQNMVGGWQTVDFKSDENKQIIDEAVNYLNENIHECPDNTFWDWQLKTLDKAQFQVVAGLQVRLDGKFVKKNDGGEEQEGDVLIWMHPMDSKTHEAPIEIEDCQWINQ</sequence>
<dbReference type="InParanoid" id="A0A0V0QNR4"/>
<dbReference type="SUPFAM" id="SSF54403">
    <property type="entry name" value="Cystatin/monellin"/>
    <property type="match status" value="1"/>
</dbReference>
<dbReference type="EMBL" id="LDAU01000122">
    <property type="protein sequence ID" value="KRX04003.1"/>
    <property type="molecule type" value="Genomic_DNA"/>
</dbReference>
<gene>
    <name evidence="2" type="ORF">PPERSA_12450</name>
</gene>
<dbReference type="AlphaFoldDB" id="A0A0V0QNR4"/>
<feature type="chain" id="PRO_5006867537" description="Calycin-like protein" evidence="1">
    <location>
        <begin position="24"/>
        <end position="146"/>
    </location>
</feature>
<protein>
    <recommendedName>
        <fullName evidence="4">Calycin-like protein</fullName>
    </recommendedName>
</protein>
<evidence type="ECO:0000313" key="2">
    <source>
        <dbReference type="EMBL" id="KRX04003.1"/>
    </source>
</evidence>
<proteinExistence type="predicted"/>
<accession>A0A0V0QNR4</accession>
<organism evidence="2 3">
    <name type="scientific">Pseudocohnilembus persalinus</name>
    <name type="common">Ciliate</name>
    <dbReference type="NCBI Taxonomy" id="266149"/>
    <lineage>
        <taxon>Eukaryota</taxon>
        <taxon>Sar</taxon>
        <taxon>Alveolata</taxon>
        <taxon>Ciliophora</taxon>
        <taxon>Intramacronucleata</taxon>
        <taxon>Oligohymenophorea</taxon>
        <taxon>Scuticociliatia</taxon>
        <taxon>Philasterida</taxon>
        <taxon>Pseudocohnilembidae</taxon>
        <taxon>Pseudocohnilembus</taxon>
    </lineage>
</organism>
<dbReference type="Gene3D" id="3.10.450.10">
    <property type="match status" value="1"/>
</dbReference>
<reference evidence="2 3" key="1">
    <citation type="journal article" date="2015" name="Sci. Rep.">
        <title>Genome of the facultative scuticociliatosis pathogen Pseudocohnilembus persalinus provides insight into its virulence through horizontal gene transfer.</title>
        <authorList>
            <person name="Xiong J."/>
            <person name="Wang G."/>
            <person name="Cheng J."/>
            <person name="Tian M."/>
            <person name="Pan X."/>
            <person name="Warren A."/>
            <person name="Jiang C."/>
            <person name="Yuan D."/>
            <person name="Miao W."/>
        </authorList>
    </citation>
    <scope>NUCLEOTIDE SEQUENCE [LARGE SCALE GENOMIC DNA]</scope>
    <source>
        <strain evidence="2">36N120E</strain>
    </source>
</reference>
<comment type="caution">
    <text evidence="2">The sequence shown here is derived from an EMBL/GenBank/DDBJ whole genome shotgun (WGS) entry which is preliminary data.</text>
</comment>
<keyword evidence="3" id="KW-1185">Reference proteome</keyword>
<evidence type="ECO:0008006" key="4">
    <source>
        <dbReference type="Google" id="ProtNLM"/>
    </source>
</evidence>